<gene>
    <name evidence="1" type="ORF">FHR84_001095</name>
</gene>
<evidence type="ECO:0000313" key="1">
    <source>
        <dbReference type="EMBL" id="NYH77781.1"/>
    </source>
</evidence>
<dbReference type="Proteomes" id="UP000548304">
    <property type="component" value="Unassembled WGS sequence"/>
</dbReference>
<dbReference type="EMBL" id="JACBYW010000001">
    <property type="protein sequence ID" value="NYH77781.1"/>
    <property type="molecule type" value="Genomic_DNA"/>
</dbReference>
<evidence type="ECO:0000313" key="2">
    <source>
        <dbReference type="Proteomes" id="UP000548304"/>
    </source>
</evidence>
<protein>
    <submittedName>
        <fullName evidence="1">Uncharacterized protein</fullName>
    </submittedName>
</protein>
<dbReference type="AlphaFoldDB" id="A0A852YSU8"/>
<proteinExistence type="predicted"/>
<keyword evidence="2" id="KW-1185">Reference proteome</keyword>
<reference evidence="1 2" key="1">
    <citation type="submission" date="2020-07" db="EMBL/GenBank/DDBJ databases">
        <title>Genomic Encyclopedia of Type Strains, Phase III (KMG-III): the genomes of soil and plant-associated and newly described type strains.</title>
        <authorList>
            <person name="Whitman W."/>
        </authorList>
    </citation>
    <scope>NUCLEOTIDE SEQUENCE [LARGE SCALE GENOMIC DNA]</scope>
    <source>
        <strain evidence="1 2">CECT 8576</strain>
    </source>
</reference>
<accession>A0A852YSU8</accession>
<name>A0A852YSU8_9ACTN</name>
<comment type="caution">
    <text evidence="1">The sequence shown here is derived from an EMBL/GenBank/DDBJ whole genome shotgun (WGS) entry which is preliminary data.</text>
</comment>
<sequence>MSERVVITLGEEWMNDPETAAEELRRSGMHVEQVLDQLGVVIGSLSSADAEEVRGLSGVAAVEVEDTFGIP</sequence>
<organism evidence="1 2">
    <name type="scientific">Actinopolyspora biskrensis</name>
    <dbReference type="NCBI Taxonomy" id="1470178"/>
    <lineage>
        <taxon>Bacteria</taxon>
        <taxon>Bacillati</taxon>
        <taxon>Actinomycetota</taxon>
        <taxon>Actinomycetes</taxon>
        <taxon>Actinopolysporales</taxon>
        <taxon>Actinopolysporaceae</taxon>
        <taxon>Actinopolyspora</taxon>
    </lineage>
</organism>
<dbReference type="RefSeq" id="WP_179534249.1">
    <property type="nucleotide sequence ID" value="NZ_JACBYW010000001.1"/>
</dbReference>